<reference evidence="1 2" key="1">
    <citation type="journal article" date="2019" name="Int. J. Syst. Evol. Microbiol.">
        <title>The Global Catalogue of Microorganisms (GCM) 10K type strain sequencing project: providing services to taxonomists for standard genome sequencing and annotation.</title>
        <authorList>
            <consortium name="The Broad Institute Genomics Platform"/>
            <consortium name="The Broad Institute Genome Sequencing Center for Infectious Disease"/>
            <person name="Wu L."/>
            <person name="Ma J."/>
        </authorList>
    </citation>
    <scope>NUCLEOTIDE SEQUENCE [LARGE SCALE GENOMIC DNA]</scope>
    <source>
        <strain evidence="1 2">JCM 3325</strain>
    </source>
</reference>
<dbReference type="EMBL" id="BAAARW010000015">
    <property type="protein sequence ID" value="GAA2424994.1"/>
    <property type="molecule type" value="Genomic_DNA"/>
</dbReference>
<organism evidence="1 2">
    <name type="scientific">Actinomadura vinacea</name>
    <dbReference type="NCBI Taxonomy" id="115336"/>
    <lineage>
        <taxon>Bacteria</taxon>
        <taxon>Bacillati</taxon>
        <taxon>Actinomycetota</taxon>
        <taxon>Actinomycetes</taxon>
        <taxon>Streptosporangiales</taxon>
        <taxon>Thermomonosporaceae</taxon>
        <taxon>Actinomadura</taxon>
    </lineage>
</organism>
<evidence type="ECO:0008006" key="3">
    <source>
        <dbReference type="Google" id="ProtNLM"/>
    </source>
</evidence>
<evidence type="ECO:0000313" key="2">
    <source>
        <dbReference type="Proteomes" id="UP001501231"/>
    </source>
</evidence>
<dbReference type="RefSeq" id="WP_344590856.1">
    <property type="nucleotide sequence ID" value="NZ_BAAARW010000015.1"/>
</dbReference>
<keyword evidence="2" id="KW-1185">Reference proteome</keyword>
<evidence type="ECO:0000313" key="1">
    <source>
        <dbReference type="EMBL" id="GAA2424994.1"/>
    </source>
</evidence>
<dbReference type="Proteomes" id="UP001501231">
    <property type="component" value="Unassembled WGS sequence"/>
</dbReference>
<gene>
    <name evidence="1" type="ORF">GCM10010191_41500</name>
</gene>
<accession>A0ABN3J978</accession>
<sequence>MCLSQRGLELSEEQRERITSCEEPDRIERWFQRALEADSVEQVFD</sequence>
<proteinExistence type="predicted"/>
<comment type="caution">
    <text evidence="1">The sequence shown here is derived from an EMBL/GenBank/DDBJ whole genome shotgun (WGS) entry which is preliminary data.</text>
</comment>
<protein>
    <recommendedName>
        <fullName evidence="3">Transposase</fullName>
    </recommendedName>
</protein>
<name>A0ABN3J978_9ACTN</name>